<sequence length="42" mass="5183">MITDKHNIKSLRSQNWRNYSKRSKLLRNILLFAFLIIIIYNF</sequence>
<organism evidence="2">
    <name type="scientific">marine metagenome</name>
    <dbReference type="NCBI Taxonomy" id="408172"/>
    <lineage>
        <taxon>unclassified sequences</taxon>
        <taxon>metagenomes</taxon>
        <taxon>ecological metagenomes</taxon>
    </lineage>
</organism>
<name>A0A382WNQ0_9ZZZZ</name>
<evidence type="ECO:0000313" key="2">
    <source>
        <dbReference type="EMBL" id="SVD59691.1"/>
    </source>
</evidence>
<dbReference type="AlphaFoldDB" id="A0A382WNQ0"/>
<reference evidence="2" key="1">
    <citation type="submission" date="2018-05" db="EMBL/GenBank/DDBJ databases">
        <authorList>
            <person name="Lanie J.A."/>
            <person name="Ng W.-L."/>
            <person name="Kazmierczak K.M."/>
            <person name="Andrzejewski T.M."/>
            <person name="Davidsen T.M."/>
            <person name="Wayne K.J."/>
            <person name="Tettelin H."/>
            <person name="Glass J.I."/>
            <person name="Rusch D."/>
            <person name="Podicherti R."/>
            <person name="Tsui H.-C.T."/>
            <person name="Winkler M.E."/>
        </authorList>
    </citation>
    <scope>NUCLEOTIDE SEQUENCE</scope>
</reference>
<feature type="transmembrane region" description="Helical" evidence="1">
    <location>
        <begin position="25"/>
        <end position="41"/>
    </location>
</feature>
<keyword evidence="1" id="KW-0812">Transmembrane</keyword>
<accession>A0A382WNQ0</accession>
<protein>
    <submittedName>
        <fullName evidence="2">Uncharacterized protein</fullName>
    </submittedName>
</protein>
<dbReference type="EMBL" id="UINC01160832">
    <property type="protein sequence ID" value="SVD59691.1"/>
    <property type="molecule type" value="Genomic_DNA"/>
</dbReference>
<keyword evidence="1" id="KW-0472">Membrane</keyword>
<proteinExistence type="predicted"/>
<gene>
    <name evidence="2" type="ORF">METZ01_LOCUS412545</name>
</gene>
<evidence type="ECO:0000256" key="1">
    <source>
        <dbReference type="SAM" id="Phobius"/>
    </source>
</evidence>
<keyword evidence="1" id="KW-1133">Transmembrane helix</keyword>